<evidence type="ECO:0008006" key="3">
    <source>
        <dbReference type="Google" id="ProtNLM"/>
    </source>
</evidence>
<protein>
    <recommendedName>
        <fullName evidence="3">Cleavage/polyadenylation specificity factor A subunit N-terminal domain-containing protein</fullName>
    </recommendedName>
</protein>
<dbReference type="OrthoDB" id="10544046at2759"/>
<organism evidence="1 2">
    <name type="scientific">Tritrichomonas foetus</name>
    <dbReference type="NCBI Taxonomy" id="1144522"/>
    <lineage>
        <taxon>Eukaryota</taxon>
        <taxon>Metamonada</taxon>
        <taxon>Parabasalia</taxon>
        <taxon>Tritrichomonadida</taxon>
        <taxon>Tritrichomonadidae</taxon>
        <taxon>Tritrichomonas</taxon>
    </lineage>
</organism>
<dbReference type="AlphaFoldDB" id="A0A1J4K5H6"/>
<dbReference type="VEuPathDB" id="TrichDB:TRFO_25258"/>
<proteinExistence type="predicted"/>
<dbReference type="SUPFAM" id="SSF50969">
    <property type="entry name" value="YVTN repeat-like/Quinoprotein amine dehydrogenase"/>
    <property type="match status" value="1"/>
</dbReference>
<comment type="caution">
    <text evidence="1">The sequence shown here is derived from an EMBL/GenBank/DDBJ whole genome shotgun (WGS) entry which is preliminary data.</text>
</comment>
<evidence type="ECO:0000313" key="1">
    <source>
        <dbReference type="EMBL" id="OHT06647.1"/>
    </source>
</evidence>
<accession>A0A1J4K5H6</accession>
<dbReference type="InterPro" id="IPR011044">
    <property type="entry name" value="Quino_amine_DH_bsu"/>
</dbReference>
<sequence length="890" mass="101392">MEKSKWIKQICFDNSIQILLCDHFIHPTVNDCVVVGHSSLRLIIMKSNNIIEIARYNHSKPIISASIVHRSNHIEICFISGQLLYFAAPTLKGFNISEPVPLNFTYSSVTSNALLICLYPRNSSLTFYDHRITKNFINFDLAKNSKVWSCAFMGENLASLEFQNVFRVKIYNTKNLNYIRCVATYSINYYTPYRIISVPSHNSFYVLAESTIFHIQSSEKGWIFNKHSIDIRRSDPLLVDATPCGVRLLVLSADGLVLRFDGHKFELVAELNGATLLSSLSISRFLITLESCRLSMLDRDMLPLDEITYANCIHSSYTQGNFTVASQNSIYTAFYDYGIEVIKYADLRLKMKPIFYTINNFLFILYKDKTVIIDSEFRDVTPSAIKKLTFERIHANSQNSFFGLTSDKITVFEYGSIFSFNEKSTHSAHRLNTLYTTMMKSLTSFFYTSSTLIKQNKKDFDSEIYAISVGNDICLSFRDGLIYIIDDEFYTRKKININHDIFSIISTERQIMLGSDTGEIVIVNYNLEIISEQSIGISRVYLTNVGNKVAASCENSYYHITEKGIKKLPPDFRYFSPFGNNETFIALLKVASKSRNYNLLQIQFTEQTLGFHHKINLELNQQITKINSAEQNADYVCCASKSTLLWSHGNTLFNLLENEEAKSINEWRANHSNKVVQFWVVCTKKGDNEGRLLIFLLNRKESKFKPLLQKVFNAPLVAFTASSHRLAFFVTNDTITGISLETGSLIPKAKSNAKITDVVAIDSSQKYIAALADQRKFSLFEIISDMELKFLSVVDRPAIYGRIKIIGNYVAVSSRVTPSLTIYTISENPQTVREIMLLSPVTSIFDVKGKIFCNCICGEMFMINCEDQEIAELDTSKLFSFSHSAYMLND</sequence>
<dbReference type="Proteomes" id="UP000179807">
    <property type="component" value="Unassembled WGS sequence"/>
</dbReference>
<reference evidence="1" key="1">
    <citation type="submission" date="2016-10" db="EMBL/GenBank/DDBJ databases">
        <authorList>
            <person name="Benchimol M."/>
            <person name="Almeida L.G."/>
            <person name="Vasconcelos A.T."/>
            <person name="Perreira-Neves A."/>
            <person name="Rosa I.A."/>
            <person name="Tasca T."/>
            <person name="Bogo M.R."/>
            <person name="de Souza W."/>
        </authorList>
    </citation>
    <scope>NUCLEOTIDE SEQUENCE [LARGE SCALE GENOMIC DNA]</scope>
    <source>
        <strain evidence="1">K</strain>
    </source>
</reference>
<dbReference type="RefSeq" id="XP_068359783.1">
    <property type="nucleotide sequence ID" value="XM_068504241.1"/>
</dbReference>
<evidence type="ECO:0000313" key="2">
    <source>
        <dbReference type="Proteomes" id="UP000179807"/>
    </source>
</evidence>
<dbReference type="GeneID" id="94838945"/>
<name>A0A1J4K5H6_9EUKA</name>
<keyword evidence="2" id="KW-1185">Reference proteome</keyword>
<gene>
    <name evidence="1" type="ORF">TRFO_25258</name>
</gene>
<dbReference type="EMBL" id="MLAK01000719">
    <property type="protein sequence ID" value="OHT06647.1"/>
    <property type="molecule type" value="Genomic_DNA"/>
</dbReference>